<feature type="region of interest" description="Disordered" evidence="1">
    <location>
        <begin position="244"/>
        <end position="265"/>
    </location>
</feature>
<dbReference type="Proteomes" id="UP000515135">
    <property type="component" value="Unplaced"/>
</dbReference>
<proteinExistence type="predicted"/>
<feature type="compositionally biased region" description="Polar residues" evidence="1">
    <location>
        <begin position="166"/>
        <end position="175"/>
    </location>
</feature>
<dbReference type="KEGG" id="bbel:109482317"/>
<feature type="compositionally biased region" description="Basic and acidic residues" evidence="1">
    <location>
        <begin position="127"/>
        <end position="139"/>
    </location>
</feature>
<reference evidence="3" key="1">
    <citation type="submission" date="2025-08" db="UniProtKB">
        <authorList>
            <consortium name="RefSeq"/>
        </authorList>
    </citation>
    <scope>IDENTIFICATION</scope>
    <source>
        <tissue evidence="3">Gonad</tissue>
    </source>
</reference>
<feature type="compositionally biased region" description="Low complexity" evidence="1">
    <location>
        <begin position="149"/>
        <end position="163"/>
    </location>
</feature>
<sequence>MIILTGWYKIKSRRPPLGLNPNVVGGNTNTAVTVSVSNDDHEDTDKLGVQNGQGQDNIQSLNVGNLSRNQVLAFKPNPMYAGTGNAAVSVMASGDDHQYEDIDKACIKTGQGQSQAITKPNTSTASGDDHQYENVDNTRAKTRQGQSQAITASTTNTTATVMASGDDQTGHYQSQSNIQSLKIANSHDNTGQGQSQAVTESLDARNLSYGTGQTASQQNPIYKAVTQSQTTANTAVVMTSGNVQAGQGQSQIITKSNTTPKATNP</sequence>
<gene>
    <name evidence="3" type="primary">LOC109482317</name>
</gene>
<evidence type="ECO:0000256" key="1">
    <source>
        <dbReference type="SAM" id="MobiDB-lite"/>
    </source>
</evidence>
<dbReference type="GeneID" id="109482317"/>
<dbReference type="AlphaFoldDB" id="A0A6P5A2I3"/>
<organism evidence="2 3">
    <name type="scientific">Branchiostoma belcheri</name>
    <name type="common">Amphioxus</name>
    <dbReference type="NCBI Taxonomy" id="7741"/>
    <lineage>
        <taxon>Eukaryota</taxon>
        <taxon>Metazoa</taxon>
        <taxon>Chordata</taxon>
        <taxon>Cephalochordata</taxon>
        <taxon>Leptocardii</taxon>
        <taxon>Amphioxiformes</taxon>
        <taxon>Branchiostomatidae</taxon>
        <taxon>Branchiostoma</taxon>
    </lineage>
</organism>
<name>A0A6P5A2I3_BRABE</name>
<dbReference type="OrthoDB" id="10195530at2759"/>
<keyword evidence="2" id="KW-1185">Reference proteome</keyword>
<feature type="compositionally biased region" description="Polar residues" evidence="1">
    <location>
        <begin position="110"/>
        <end position="126"/>
    </location>
</feature>
<dbReference type="RefSeq" id="XP_019640559.1">
    <property type="nucleotide sequence ID" value="XM_019785000.1"/>
</dbReference>
<feature type="region of interest" description="Disordered" evidence="1">
    <location>
        <begin position="110"/>
        <end position="175"/>
    </location>
</feature>
<accession>A0A6P5A2I3</accession>
<evidence type="ECO:0000313" key="2">
    <source>
        <dbReference type="Proteomes" id="UP000515135"/>
    </source>
</evidence>
<evidence type="ECO:0000313" key="3">
    <source>
        <dbReference type="RefSeq" id="XP_019640559.1"/>
    </source>
</evidence>
<protein>
    <submittedName>
        <fullName evidence="3">Uncharacterized protein LOC109482317</fullName>
    </submittedName>
</protein>